<accession>A0ACC2XFK9</accession>
<name>A0ACC2XFK9_9TREE</name>
<evidence type="ECO:0000313" key="2">
    <source>
        <dbReference type="Proteomes" id="UP001243375"/>
    </source>
</evidence>
<protein>
    <submittedName>
        <fullName evidence="1">Uncharacterized protein</fullName>
    </submittedName>
</protein>
<sequence>MNALSTFDRFVSERRKDARSSSPGTGSPLRKGSANTTPAESPLRREKVTMPVSILASTDPVLGSELGPIPEKVDAITAAGPTTRVRPKRRPTGFPVARTNSETGNGNVGETSGLTTRAAYERHQRLHRPRKGQSRRTQPRNRDRNPEEGWMTAGFVGVLGLWSDLWTVIFGPDDEHVGTERVGLKVLEKEGLLKENGKGKHRAGEATASSASESEDDQQRQKVTKTDEQGTARNVDAGWVDPVTRAPDNPEDLIRQTAEAELLSSSLPVSKNINSVGQSIPQAQEPPLQHRQSPNTITFQLKKKPGASVVSDTSYQGSSPSTAEPPKTSSILTNSTRQTDGIPTLIPRLELLPRNSEEEGSSESEKNSTSHTTALVTATRSTKLLPVPLSVPLSATAPRFSQRRSDSNPSNRTHSHHQHTISITSIPGVLSTTPFHRPKTLILDLDETLIHSTSRPMSLQSSGMGSGSGMLGIQLSGLFSGGKHQRGGGGARGEGHVVEVVLGGRSTLYHVYKRPYVDHFLKKVSSWYTLVIFTASMQEYADPVIDWLDGGRGYFAKRLYRESCALQPNGSYTKDLSLVEEDLSRVCFMDNSPVSYNWNKANALPIEGWTSDPNDEALLDALPILDSLRFTSDVRKVLGIRGF</sequence>
<gene>
    <name evidence="1" type="ORF">QFC22_001861</name>
</gene>
<dbReference type="Proteomes" id="UP001243375">
    <property type="component" value="Unassembled WGS sequence"/>
</dbReference>
<proteinExistence type="predicted"/>
<organism evidence="1 2">
    <name type="scientific">Naganishia vaughanmartiniae</name>
    <dbReference type="NCBI Taxonomy" id="1424756"/>
    <lineage>
        <taxon>Eukaryota</taxon>
        <taxon>Fungi</taxon>
        <taxon>Dikarya</taxon>
        <taxon>Basidiomycota</taxon>
        <taxon>Agaricomycotina</taxon>
        <taxon>Tremellomycetes</taxon>
        <taxon>Filobasidiales</taxon>
        <taxon>Filobasidiaceae</taxon>
        <taxon>Naganishia</taxon>
    </lineage>
</organism>
<dbReference type="EMBL" id="JASBWU010000004">
    <property type="protein sequence ID" value="KAJ9122436.1"/>
    <property type="molecule type" value="Genomic_DNA"/>
</dbReference>
<evidence type="ECO:0000313" key="1">
    <source>
        <dbReference type="EMBL" id="KAJ9122436.1"/>
    </source>
</evidence>
<comment type="caution">
    <text evidence="1">The sequence shown here is derived from an EMBL/GenBank/DDBJ whole genome shotgun (WGS) entry which is preliminary data.</text>
</comment>
<keyword evidence="2" id="KW-1185">Reference proteome</keyword>
<reference evidence="1" key="1">
    <citation type="submission" date="2023-04" db="EMBL/GenBank/DDBJ databases">
        <title>Draft Genome sequencing of Naganishia species isolated from polar environments using Oxford Nanopore Technology.</title>
        <authorList>
            <person name="Leo P."/>
            <person name="Venkateswaran K."/>
        </authorList>
    </citation>
    <scope>NUCLEOTIDE SEQUENCE</scope>
    <source>
        <strain evidence="1">MNA-CCFEE 5425</strain>
    </source>
</reference>